<keyword evidence="3" id="KW-1185">Reference proteome</keyword>
<evidence type="ECO:0008006" key="4">
    <source>
        <dbReference type="Google" id="ProtNLM"/>
    </source>
</evidence>
<reference evidence="2 3" key="1">
    <citation type="submission" date="2016-10" db="EMBL/GenBank/DDBJ databases">
        <authorList>
            <person name="de Groot N.N."/>
        </authorList>
    </citation>
    <scope>NUCLEOTIDE SEQUENCE [LARGE SCALE GENOMIC DNA]</scope>
    <source>
        <strain evidence="2 3">CGMCC 1.11156</strain>
    </source>
</reference>
<feature type="region of interest" description="Disordered" evidence="1">
    <location>
        <begin position="53"/>
        <end position="79"/>
    </location>
</feature>
<sequence length="79" mass="8662">MKKLTSSGTFMLAKVHYLVGGQYGFQQVLVITDGDKTTVADLEGEILIEHTRPDPGVTYVGNGRPRGQRPKTPETSPKF</sequence>
<dbReference type="EMBL" id="FOQG01000021">
    <property type="protein sequence ID" value="SFJ23494.1"/>
    <property type="molecule type" value="Genomic_DNA"/>
</dbReference>
<dbReference type="AlphaFoldDB" id="A0A1I3PNZ8"/>
<evidence type="ECO:0000313" key="3">
    <source>
        <dbReference type="Proteomes" id="UP000198649"/>
    </source>
</evidence>
<accession>A0A1I3PNZ8</accession>
<dbReference type="RefSeq" id="WP_143099846.1">
    <property type="nucleotide sequence ID" value="NZ_BKAF01000027.1"/>
</dbReference>
<dbReference type="Proteomes" id="UP000198649">
    <property type="component" value="Unassembled WGS sequence"/>
</dbReference>
<gene>
    <name evidence="2" type="ORF">SAMN05216561_12161</name>
</gene>
<organism evidence="2 3">
    <name type="scientific">Nocardioides psychrotolerans</name>
    <dbReference type="NCBI Taxonomy" id="1005945"/>
    <lineage>
        <taxon>Bacteria</taxon>
        <taxon>Bacillati</taxon>
        <taxon>Actinomycetota</taxon>
        <taxon>Actinomycetes</taxon>
        <taxon>Propionibacteriales</taxon>
        <taxon>Nocardioidaceae</taxon>
        <taxon>Nocardioides</taxon>
    </lineage>
</organism>
<protein>
    <recommendedName>
        <fullName evidence="4">Transposase</fullName>
    </recommendedName>
</protein>
<dbReference type="OrthoDB" id="52928at2"/>
<evidence type="ECO:0000313" key="2">
    <source>
        <dbReference type="EMBL" id="SFJ23494.1"/>
    </source>
</evidence>
<evidence type="ECO:0000256" key="1">
    <source>
        <dbReference type="SAM" id="MobiDB-lite"/>
    </source>
</evidence>
<name>A0A1I3PNZ8_9ACTN</name>
<proteinExistence type="predicted"/>
<dbReference type="STRING" id="1005945.SAMN05216561_12161"/>